<dbReference type="Gene3D" id="3.30.1330.230">
    <property type="match status" value="1"/>
</dbReference>
<keyword evidence="4" id="KW-1185">Reference proteome</keyword>
<feature type="domain" description="YcaO" evidence="2">
    <location>
        <begin position="46"/>
        <end position="400"/>
    </location>
</feature>
<dbReference type="RefSeq" id="WP_219664207.1">
    <property type="nucleotide sequence ID" value="NZ_WTFF01000003.1"/>
</dbReference>
<gene>
    <name evidence="3" type="ORF">GPJ59_00940</name>
</gene>
<evidence type="ECO:0000313" key="3">
    <source>
        <dbReference type="EMBL" id="MBW5480501.1"/>
    </source>
</evidence>
<feature type="region of interest" description="Disordered" evidence="1">
    <location>
        <begin position="376"/>
        <end position="400"/>
    </location>
</feature>
<reference evidence="3 4" key="1">
    <citation type="submission" date="2019-12" db="EMBL/GenBank/DDBJ databases">
        <title>Genome sequence of Streptomyces bambusae.</title>
        <authorList>
            <person name="Bansal K."/>
            <person name="Choksket S."/>
            <person name="Korpole S."/>
            <person name="Patil P.B."/>
        </authorList>
    </citation>
    <scope>NUCLEOTIDE SEQUENCE [LARGE SCALE GENOMIC DNA]</scope>
    <source>
        <strain evidence="3 4">SK60</strain>
    </source>
</reference>
<comment type="caution">
    <text evidence="3">The sequence shown here is derived from an EMBL/GenBank/DDBJ whole genome shotgun (WGS) entry which is preliminary data.</text>
</comment>
<evidence type="ECO:0000313" key="4">
    <source>
        <dbReference type="Proteomes" id="UP000812013"/>
    </source>
</evidence>
<evidence type="ECO:0000256" key="1">
    <source>
        <dbReference type="SAM" id="MobiDB-lite"/>
    </source>
</evidence>
<dbReference type="Proteomes" id="UP000812013">
    <property type="component" value="Unassembled WGS sequence"/>
</dbReference>
<dbReference type="EMBL" id="WTFF01000003">
    <property type="protein sequence ID" value="MBW5480501.1"/>
    <property type="molecule type" value="Genomic_DNA"/>
</dbReference>
<accession>A0ABS6Z115</accession>
<dbReference type="InterPro" id="IPR003776">
    <property type="entry name" value="YcaO-like_dom"/>
</dbReference>
<name>A0ABS6Z115_9ACTN</name>
<evidence type="ECO:0000259" key="2">
    <source>
        <dbReference type="PROSITE" id="PS51664"/>
    </source>
</evidence>
<sequence length="400" mass="42275">MAARPWEPQVFAPYPDWPEVVFARVAARSAQFDPVCAAGDRPVVIGSAAGHREEHVVASARGELLERVGNILAGRAAEAEAAVVATHDELRRTGVPALDPAELDRGGRDGPADAARGTRRLWVLGHVVPGGTPMHVPAGAVFLHHRPPPGCDHRPGAGSTGVAAHPDPRAAAEHAAWEVLERDLIRRSWYGLSPAPALLPSPALPRPLAELLDGLGVEVTVLDVPAPEGSRCVVVCLHAPDRTRQSFGARCGPDGDLGPLVERAAYEALMVRWSVHSPVGRDTWARWQGRSAPDSAVRHALWAYHRQDSLRAWTDAGTGTAAARCAGRADSPVAAPVRSGREALSAHTGSQVIVVETTPAPVRDLGTRVVRVVAPAARPLPTHPDDERGPPAARGPHPFG</sequence>
<proteinExistence type="predicted"/>
<protein>
    <recommendedName>
        <fullName evidence="2">YcaO domain-containing protein</fullName>
    </recommendedName>
</protein>
<organism evidence="3 4">
    <name type="scientific">Streptomyces bambusae</name>
    <dbReference type="NCBI Taxonomy" id="1550616"/>
    <lineage>
        <taxon>Bacteria</taxon>
        <taxon>Bacillati</taxon>
        <taxon>Actinomycetota</taxon>
        <taxon>Actinomycetes</taxon>
        <taxon>Kitasatosporales</taxon>
        <taxon>Streptomycetaceae</taxon>
        <taxon>Streptomyces</taxon>
    </lineage>
</organism>
<dbReference type="PROSITE" id="PS51664">
    <property type="entry name" value="YCAO"/>
    <property type="match status" value="1"/>
</dbReference>
<dbReference type="Pfam" id="PF02624">
    <property type="entry name" value="YcaO"/>
    <property type="match status" value="1"/>
</dbReference>